<evidence type="ECO:0000313" key="3">
    <source>
        <dbReference type="Proteomes" id="UP000619260"/>
    </source>
</evidence>
<dbReference type="Proteomes" id="UP000619260">
    <property type="component" value="Unassembled WGS sequence"/>
</dbReference>
<keyword evidence="1" id="KW-1133">Transmembrane helix</keyword>
<reference evidence="2" key="1">
    <citation type="submission" date="2021-01" db="EMBL/GenBank/DDBJ databases">
        <title>Whole genome shotgun sequence of Virgisporangium aliadipatigenens NBRC 105644.</title>
        <authorList>
            <person name="Komaki H."/>
            <person name="Tamura T."/>
        </authorList>
    </citation>
    <scope>NUCLEOTIDE SEQUENCE</scope>
    <source>
        <strain evidence="2">NBRC 105644</strain>
    </source>
</reference>
<proteinExistence type="predicted"/>
<name>A0A8J4DP02_9ACTN</name>
<organism evidence="2 3">
    <name type="scientific">Virgisporangium aliadipatigenens</name>
    <dbReference type="NCBI Taxonomy" id="741659"/>
    <lineage>
        <taxon>Bacteria</taxon>
        <taxon>Bacillati</taxon>
        <taxon>Actinomycetota</taxon>
        <taxon>Actinomycetes</taxon>
        <taxon>Micromonosporales</taxon>
        <taxon>Micromonosporaceae</taxon>
        <taxon>Virgisporangium</taxon>
    </lineage>
</organism>
<accession>A0A8J4DP02</accession>
<gene>
    <name evidence="2" type="ORF">Val02_09840</name>
</gene>
<dbReference type="RefSeq" id="WP_203897676.1">
    <property type="nucleotide sequence ID" value="NZ_BOPF01000003.1"/>
</dbReference>
<evidence type="ECO:0000313" key="2">
    <source>
        <dbReference type="EMBL" id="GIJ44098.1"/>
    </source>
</evidence>
<comment type="caution">
    <text evidence="2">The sequence shown here is derived from an EMBL/GenBank/DDBJ whole genome shotgun (WGS) entry which is preliminary data.</text>
</comment>
<evidence type="ECO:0000256" key="1">
    <source>
        <dbReference type="SAM" id="Phobius"/>
    </source>
</evidence>
<dbReference type="AlphaFoldDB" id="A0A8J4DP02"/>
<dbReference type="EMBL" id="BOPF01000003">
    <property type="protein sequence ID" value="GIJ44098.1"/>
    <property type="molecule type" value="Genomic_DNA"/>
</dbReference>
<keyword evidence="1" id="KW-0472">Membrane</keyword>
<sequence length="161" mass="16582">MEKRDRTIAATVITGLFGIAAAIIGAHLGAADRQAEQAAAPAPPSVVPTARDAGFPPGMVGTWSGELLQSDGKRWPVEIRIGSDTAATVSYARPGCSGSLTPVGTVGPVVDVRERITSGTDRCTDTGTGTLRQPGPNELEYVYRPDGAAYTGTAVLSRTVS</sequence>
<keyword evidence="1" id="KW-0812">Transmembrane</keyword>
<keyword evidence="3" id="KW-1185">Reference proteome</keyword>
<protein>
    <submittedName>
        <fullName evidence="2">Uncharacterized protein</fullName>
    </submittedName>
</protein>
<feature type="transmembrane region" description="Helical" evidence="1">
    <location>
        <begin position="7"/>
        <end position="28"/>
    </location>
</feature>